<evidence type="ECO:0000313" key="3">
    <source>
        <dbReference type="EMBL" id="VFS27512.1"/>
    </source>
</evidence>
<sequence>MDLGHSAVHAPAGAHFAPMEDEAFGDGCQFHAWQFIRVSNFCQDRNY</sequence>
<organism evidence="3">
    <name type="scientific">plant metagenome</name>
    <dbReference type="NCBI Taxonomy" id="1297885"/>
    <lineage>
        <taxon>unclassified sequences</taxon>
        <taxon>metagenomes</taxon>
        <taxon>organismal metagenomes</taxon>
    </lineage>
</organism>
<evidence type="ECO:0000313" key="2">
    <source>
        <dbReference type="EMBL" id="VFR93487.1"/>
    </source>
</evidence>
<evidence type="ECO:0000313" key="1">
    <source>
        <dbReference type="EMBL" id="VFR57015.1"/>
    </source>
</evidence>
<reference evidence="3" key="1">
    <citation type="submission" date="2019-03" db="EMBL/GenBank/DDBJ databases">
        <authorList>
            <person name="Danneels B."/>
        </authorList>
    </citation>
    <scope>NUCLEOTIDE SEQUENCE</scope>
</reference>
<dbReference type="EMBL" id="CAADIZ010000042">
    <property type="protein sequence ID" value="VFS27512.1"/>
    <property type="molecule type" value="Genomic_DNA"/>
</dbReference>
<dbReference type="EMBL" id="CAADII010000071">
    <property type="protein sequence ID" value="VFR57015.1"/>
    <property type="molecule type" value="Genomic_DNA"/>
</dbReference>
<name>A0A484XV09_9ZZZZ</name>
<gene>
    <name evidence="1" type="ORF">BRI6_3677</name>
    <name evidence="2" type="ORF">IVO3_3735</name>
    <name evidence="3" type="ORF">RAN7_3668</name>
</gene>
<proteinExistence type="predicted"/>
<protein>
    <submittedName>
        <fullName evidence="3">Uncharacterized protein</fullName>
    </submittedName>
</protein>
<dbReference type="EMBL" id="CAADIP010000034">
    <property type="protein sequence ID" value="VFR93487.1"/>
    <property type="molecule type" value="Genomic_DNA"/>
</dbReference>
<dbReference type="AlphaFoldDB" id="A0A484XV09"/>
<accession>A0A484XV09</accession>